<dbReference type="AlphaFoldDB" id="A0A165KZZ0"/>
<evidence type="ECO:0000313" key="3">
    <source>
        <dbReference type="EMBL" id="KZT63816.1"/>
    </source>
</evidence>
<organism evidence="3 4">
    <name type="scientific">Daedalea quercina L-15889</name>
    <dbReference type="NCBI Taxonomy" id="1314783"/>
    <lineage>
        <taxon>Eukaryota</taxon>
        <taxon>Fungi</taxon>
        <taxon>Dikarya</taxon>
        <taxon>Basidiomycota</taxon>
        <taxon>Agaricomycotina</taxon>
        <taxon>Agaricomycetes</taxon>
        <taxon>Polyporales</taxon>
        <taxon>Fomitopsis</taxon>
    </lineage>
</organism>
<dbReference type="OrthoDB" id="3059771at2759"/>
<proteinExistence type="predicted"/>
<name>A0A165KZZ0_9APHY</name>
<gene>
    <name evidence="3" type="ORF">DAEQUDRAFT_733406</name>
</gene>
<evidence type="ECO:0000256" key="1">
    <source>
        <dbReference type="SAM" id="Coils"/>
    </source>
</evidence>
<accession>A0A165KZZ0</accession>
<sequence length="528" mass="59472">MDSSSLGAPIFPTNAPARTKAHPVMGGKLRNIITPRPRLTSGTTLPTRLPIRKKREYCEISPDENETLRDTKQARVRQRCDSGNSVRTVAVRQTRTRASSQDSVRTIKNVPALKTRADPAVPTLAKSLSEPIRSQVSRSDRASALASVARTPSALKRTTYHNKAKDEEVNTLQFPSDIASVPVARTRTGLAPSANKRSLSKPGTVGDATTLLSVKTGKDLKRMQSHRVLHVDEKEKDFNRVDRICAASIEVYKVQVDQVLDEIRRAKDDHRELLDEEDEVIVQKVVKDVVEDPAIEAESEALARSPRGHIIMDDLEEIPDMFSDEEVDVRCERAPSVSPSARWSIHDRFDVTVKPMSKHTAMWDVNFEDTYAWQGLLFVTDAKPQFEARPQMPILDIELEWRTVDACSRSLRCDDEPEYAVRYDGATLPGAQILAQMHPAWGIYTQPMWSYLPPDFHGTGAGGAWALRFWVPVPMRLFRGRDVRRFVLDARVAFGEWDVMTGVGYSERVDVTIEHLRREREMKVATKA</sequence>
<feature type="region of interest" description="Disordered" evidence="2">
    <location>
        <begin position="1"/>
        <end position="21"/>
    </location>
</feature>
<reference evidence="3 4" key="1">
    <citation type="journal article" date="2016" name="Mol. Biol. Evol.">
        <title>Comparative Genomics of Early-Diverging Mushroom-Forming Fungi Provides Insights into the Origins of Lignocellulose Decay Capabilities.</title>
        <authorList>
            <person name="Nagy L.G."/>
            <person name="Riley R."/>
            <person name="Tritt A."/>
            <person name="Adam C."/>
            <person name="Daum C."/>
            <person name="Floudas D."/>
            <person name="Sun H."/>
            <person name="Yadav J.S."/>
            <person name="Pangilinan J."/>
            <person name="Larsson K.H."/>
            <person name="Matsuura K."/>
            <person name="Barry K."/>
            <person name="Labutti K."/>
            <person name="Kuo R."/>
            <person name="Ohm R.A."/>
            <person name="Bhattacharya S.S."/>
            <person name="Shirouzu T."/>
            <person name="Yoshinaga Y."/>
            <person name="Martin F.M."/>
            <person name="Grigoriev I.V."/>
            <person name="Hibbett D.S."/>
        </authorList>
    </citation>
    <scope>NUCLEOTIDE SEQUENCE [LARGE SCALE GENOMIC DNA]</scope>
    <source>
        <strain evidence="3 4">L-15889</strain>
    </source>
</reference>
<dbReference type="Proteomes" id="UP000076727">
    <property type="component" value="Unassembled WGS sequence"/>
</dbReference>
<evidence type="ECO:0000313" key="4">
    <source>
        <dbReference type="Proteomes" id="UP000076727"/>
    </source>
</evidence>
<keyword evidence="1" id="KW-0175">Coiled coil</keyword>
<protein>
    <submittedName>
        <fullName evidence="3">Uncharacterized protein</fullName>
    </submittedName>
</protein>
<keyword evidence="4" id="KW-1185">Reference proteome</keyword>
<feature type="coiled-coil region" evidence="1">
    <location>
        <begin position="249"/>
        <end position="280"/>
    </location>
</feature>
<evidence type="ECO:0000256" key="2">
    <source>
        <dbReference type="SAM" id="MobiDB-lite"/>
    </source>
</evidence>
<dbReference type="EMBL" id="KV429155">
    <property type="protein sequence ID" value="KZT63816.1"/>
    <property type="molecule type" value="Genomic_DNA"/>
</dbReference>